<organism evidence="2 3">
    <name type="scientific">Eumeta variegata</name>
    <name type="common">Bagworm moth</name>
    <name type="synonym">Eumeta japonica</name>
    <dbReference type="NCBI Taxonomy" id="151549"/>
    <lineage>
        <taxon>Eukaryota</taxon>
        <taxon>Metazoa</taxon>
        <taxon>Ecdysozoa</taxon>
        <taxon>Arthropoda</taxon>
        <taxon>Hexapoda</taxon>
        <taxon>Insecta</taxon>
        <taxon>Pterygota</taxon>
        <taxon>Neoptera</taxon>
        <taxon>Endopterygota</taxon>
        <taxon>Lepidoptera</taxon>
        <taxon>Glossata</taxon>
        <taxon>Ditrysia</taxon>
        <taxon>Tineoidea</taxon>
        <taxon>Psychidae</taxon>
        <taxon>Oiketicinae</taxon>
        <taxon>Eumeta</taxon>
    </lineage>
</organism>
<dbReference type="AlphaFoldDB" id="A0A4C1XP69"/>
<feature type="compositionally biased region" description="Basic residues" evidence="1">
    <location>
        <begin position="30"/>
        <end position="42"/>
    </location>
</feature>
<feature type="compositionally biased region" description="Basic and acidic residues" evidence="1">
    <location>
        <begin position="13"/>
        <end position="23"/>
    </location>
</feature>
<name>A0A4C1XP69_EUMVA</name>
<reference evidence="2 3" key="1">
    <citation type="journal article" date="2019" name="Commun. Biol.">
        <title>The bagworm genome reveals a unique fibroin gene that provides high tensile strength.</title>
        <authorList>
            <person name="Kono N."/>
            <person name="Nakamura H."/>
            <person name="Ohtoshi R."/>
            <person name="Tomita M."/>
            <person name="Numata K."/>
            <person name="Arakawa K."/>
        </authorList>
    </citation>
    <scope>NUCLEOTIDE SEQUENCE [LARGE SCALE GENOMIC DNA]</scope>
</reference>
<gene>
    <name evidence="2" type="ORF">EVAR_50350_1</name>
</gene>
<evidence type="ECO:0000313" key="3">
    <source>
        <dbReference type="Proteomes" id="UP000299102"/>
    </source>
</evidence>
<feature type="compositionally biased region" description="Polar residues" evidence="1">
    <location>
        <begin position="1"/>
        <end position="12"/>
    </location>
</feature>
<dbReference type="Proteomes" id="UP000299102">
    <property type="component" value="Unassembled WGS sequence"/>
</dbReference>
<feature type="region of interest" description="Disordered" evidence="1">
    <location>
        <begin position="1"/>
        <end position="42"/>
    </location>
</feature>
<dbReference type="EMBL" id="BGZK01000910">
    <property type="protein sequence ID" value="GBP64833.1"/>
    <property type="molecule type" value="Genomic_DNA"/>
</dbReference>
<evidence type="ECO:0000313" key="2">
    <source>
        <dbReference type="EMBL" id="GBP64833.1"/>
    </source>
</evidence>
<evidence type="ECO:0000256" key="1">
    <source>
        <dbReference type="SAM" id="MobiDB-lite"/>
    </source>
</evidence>
<keyword evidence="3" id="KW-1185">Reference proteome</keyword>
<accession>A0A4C1XP69</accession>
<proteinExistence type="predicted"/>
<protein>
    <submittedName>
        <fullName evidence="2">Uncharacterized protein</fullName>
    </submittedName>
</protein>
<comment type="caution">
    <text evidence="2">The sequence shown here is derived from an EMBL/GenBank/DDBJ whole genome shotgun (WGS) entry which is preliminary data.</text>
</comment>
<sequence length="95" mass="10430">MTPTYDHSQLQSSDRREKNRPPDDSGNGPMKKRNGPPKLSLARRKATIEATNSHLYSEALPVLWPLANGKSELLGLQGTLTKSSPPPVRPNLTQS</sequence>